<sequence length="899" mass="105417">EIDENSQTFNKINETLQQKSKTKLSKQNIVEGLLCATIMIILSILMKQSFNHINAIKTIQMNFKQNNLQAQVLKQKILTITEILEKESIITELQQSDFYYYAKLQKYRSLNISTISIRNSIAIEIPKMQNIMTNQMIKSIQYLFNLTEAIENYNDQMYNKRLIKDYKPLTGNFMNYTEIEKIRQDIFNCIKYIFQSIDDILQFTIIDDSVITQSITNQMQQLKFGESFKFQTNQLRQDEIYNTGYENDEYDQITSEKMLINHVPSPQNYLQLSANQAQTVIKKCQDALLINKIQIIGLFVTLCFLLKFQNTLLLGVFGFIGIILLFYSFGNNGDSNKDQQVALATLNNYIYLNKLGQQIIKANNEQTLIQQEVLLQYVYQLGSLYNMGNNMFSLTNIYSDIDFDNYYLEFNLKSFQTNEQKLNFDQLKQILKQNLIDNYADKDQALLLNYCESARNLGKLIIKQIGYNQQKGNYSFETNKYTKQIMQLYDFTDEQVTDLIQQQISSQNITISPFQYSNQINLHELNKNITTNQRLTSSPEYIDNLYNMLYCLSSINNNRVEEIAEKFEIEKQMYSNFTIQKEIFVYFYALLLVIIVWYVLSLIIQSLNLMNFIDDGLKNKIFKNDFKVQSAFIDAVMAFCFLIIIGCNILTSRSSTKIAIFNQDLQFTQQHIQNTMGLLQCKINNDTCVFGGDLNFNLYQLYTNLKQFNSQEQYQTSSTLNSLNNYILSKTYFESQSREEFVGQYQQIKNNFNFSIPYSRSLNNKTRSIKLYNQYILSKFDIDTKLEYQTDDNLFKNVDQLVNLNDQGQLMILLTQFDSYFENMMKIVLTLDQERKKQFNTIQLIAFIFAIGANLVFGVYAAVLILKIRRRTKLVQNLLNKIPTHVFRQLDSSFVRFLE</sequence>
<evidence type="ECO:0000313" key="2">
    <source>
        <dbReference type="EMBL" id="JAP90353.1"/>
    </source>
</evidence>
<feature type="non-terminal residue" evidence="2">
    <location>
        <position position="1"/>
    </location>
</feature>
<evidence type="ECO:0000256" key="1">
    <source>
        <dbReference type="SAM" id="Phobius"/>
    </source>
</evidence>
<name>A0A146K0F4_9EUKA</name>
<feature type="transmembrane region" description="Helical" evidence="1">
    <location>
        <begin position="29"/>
        <end position="46"/>
    </location>
</feature>
<feature type="transmembrane region" description="Helical" evidence="1">
    <location>
        <begin position="844"/>
        <end position="866"/>
    </location>
</feature>
<evidence type="ECO:0008006" key="3">
    <source>
        <dbReference type="Google" id="ProtNLM"/>
    </source>
</evidence>
<proteinExistence type="predicted"/>
<keyword evidence="1" id="KW-0472">Membrane</keyword>
<gene>
    <name evidence="2" type="ORF">TPC1_30152</name>
</gene>
<accession>A0A146K0F4</accession>
<feature type="transmembrane region" description="Helical" evidence="1">
    <location>
        <begin position="583"/>
        <end position="610"/>
    </location>
</feature>
<keyword evidence="1" id="KW-1133">Transmembrane helix</keyword>
<feature type="transmembrane region" description="Helical" evidence="1">
    <location>
        <begin position="312"/>
        <end position="330"/>
    </location>
</feature>
<keyword evidence="1" id="KW-0812">Transmembrane</keyword>
<dbReference type="AlphaFoldDB" id="A0A146K0F4"/>
<protein>
    <recommendedName>
        <fullName evidence="3">Transmembrane protein</fullName>
    </recommendedName>
</protein>
<feature type="transmembrane region" description="Helical" evidence="1">
    <location>
        <begin position="631"/>
        <end position="651"/>
    </location>
</feature>
<reference evidence="2" key="1">
    <citation type="submission" date="2015-07" db="EMBL/GenBank/DDBJ databases">
        <title>Adaptation to a free-living lifestyle via gene acquisitions in the diplomonad Trepomonas sp. PC1.</title>
        <authorList>
            <person name="Xu F."/>
            <person name="Jerlstrom-Hultqvist J."/>
            <person name="Kolisko M."/>
            <person name="Simpson A.G.B."/>
            <person name="Roger A.J."/>
            <person name="Svard S.G."/>
            <person name="Andersson J.O."/>
        </authorList>
    </citation>
    <scope>NUCLEOTIDE SEQUENCE</scope>
    <source>
        <strain evidence="2">PC1</strain>
    </source>
</reference>
<dbReference type="EMBL" id="GDID01006253">
    <property type="protein sequence ID" value="JAP90353.1"/>
    <property type="molecule type" value="Transcribed_RNA"/>
</dbReference>
<organism evidence="2">
    <name type="scientific">Trepomonas sp. PC1</name>
    <dbReference type="NCBI Taxonomy" id="1076344"/>
    <lineage>
        <taxon>Eukaryota</taxon>
        <taxon>Metamonada</taxon>
        <taxon>Diplomonadida</taxon>
        <taxon>Hexamitidae</taxon>
        <taxon>Hexamitinae</taxon>
        <taxon>Trepomonas</taxon>
    </lineage>
</organism>